<accession>A0ABV3YV14</accession>
<dbReference type="InterPro" id="IPR024079">
    <property type="entry name" value="MetalloPept_cat_dom_sf"/>
</dbReference>
<protein>
    <submittedName>
        <fullName evidence="2">Ig-like domain-containing protein</fullName>
    </submittedName>
</protein>
<gene>
    <name evidence="2" type="ORF">AB5S05_12605</name>
</gene>
<dbReference type="PANTHER" id="PTHR34720">
    <property type="entry name" value="MICROCYSTIN DEPENDENT PROTEIN"/>
    <property type="match status" value="1"/>
</dbReference>
<proteinExistence type="predicted"/>
<dbReference type="Pfam" id="PF17963">
    <property type="entry name" value="Big_9"/>
    <property type="match status" value="2"/>
</dbReference>
<dbReference type="Proteomes" id="UP001560296">
    <property type="component" value="Unassembled WGS sequence"/>
</dbReference>
<dbReference type="NCBIfam" id="NF012211">
    <property type="entry name" value="tand_rpt_95"/>
    <property type="match status" value="2"/>
</dbReference>
<evidence type="ECO:0000313" key="2">
    <source>
        <dbReference type="EMBL" id="MEX6502909.1"/>
    </source>
</evidence>
<evidence type="ECO:0000313" key="3">
    <source>
        <dbReference type="Proteomes" id="UP001560296"/>
    </source>
</evidence>
<dbReference type="Gene3D" id="2.60.40.2810">
    <property type="match status" value="2"/>
</dbReference>
<dbReference type="PANTHER" id="PTHR34720:SF9">
    <property type="entry name" value="BLR4714 PROTEIN"/>
    <property type="match status" value="1"/>
</dbReference>
<name>A0ABV3YV14_9PSED</name>
<dbReference type="Gene3D" id="2.60.120.380">
    <property type="match status" value="1"/>
</dbReference>
<evidence type="ECO:0000256" key="1">
    <source>
        <dbReference type="SAM" id="SignalP"/>
    </source>
</evidence>
<comment type="caution">
    <text evidence="2">The sequence shown here is derived from an EMBL/GenBank/DDBJ whole genome shotgun (WGS) entry which is preliminary data.</text>
</comment>
<dbReference type="SUPFAM" id="SSF49265">
    <property type="entry name" value="Fibronectin type III"/>
    <property type="match status" value="1"/>
</dbReference>
<dbReference type="InterPro" id="IPR013783">
    <property type="entry name" value="Ig-like_fold"/>
</dbReference>
<keyword evidence="1" id="KW-0732">Signal</keyword>
<keyword evidence="3" id="KW-1185">Reference proteome</keyword>
<dbReference type="Pfam" id="PF13582">
    <property type="entry name" value="Reprolysin_3"/>
    <property type="match status" value="1"/>
</dbReference>
<dbReference type="CDD" id="cd00063">
    <property type="entry name" value="FN3"/>
    <property type="match status" value="1"/>
</dbReference>
<feature type="chain" id="PRO_5045964994" evidence="1">
    <location>
        <begin position="33"/>
        <end position="789"/>
    </location>
</feature>
<dbReference type="EMBL" id="JBFTEG010000009">
    <property type="protein sequence ID" value="MEX6502909.1"/>
    <property type="molecule type" value="Genomic_DNA"/>
</dbReference>
<dbReference type="Gene3D" id="2.60.40.10">
    <property type="entry name" value="Immunoglobulins"/>
    <property type="match status" value="1"/>
</dbReference>
<organism evidence="2 3">
    <name type="scientific">Pseudomonas zhanjiangensis</name>
    <dbReference type="NCBI Taxonomy" id="3239015"/>
    <lineage>
        <taxon>Bacteria</taxon>
        <taxon>Pseudomonadati</taxon>
        <taxon>Pseudomonadota</taxon>
        <taxon>Gammaproteobacteria</taxon>
        <taxon>Pseudomonadales</taxon>
        <taxon>Pseudomonadaceae</taxon>
        <taxon>Pseudomonas</taxon>
    </lineage>
</organism>
<dbReference type="InterPro" id="IPR036116">
    <property type="entry name" value="FN3_sf"/>
</dbReference>
<reference evidence="2 3" key="1">
    <citation type="submission" date="2024-07" db="EMBL/GenBank/DDBJ databases">
        <authorList>
            <person name="Li M."/>
        </authorList>
    </citation>
    <scope>NUCLEOTIDE SEQUENCE [LARGE SCALE GENOMIC DNA]</scope>
    <source>
        <strain evidence="2 3">25A3E</strain>
    </source>
</reference>
<dbReference type="RefSeq" id="WP_369287878.1">
    <property type="nucleotide sequence ID" value="NZ_JBFTEG010000009.1"/>
</dbReference>
<dbReference type="SUPFAM" id="SSF55486">
    <property type="entry name" value="Metalloproteases ('zincins'), catalytic domain"/>
    <property type="match status" value="1"/>
</dbReference>
<dbReference type="Gene3D" id="3.40.390.10">
    <property type="entry name" value="Collagenase (Catalytic Domain)"/>
    <property type="match status" value="1"/>
</dbReference>
<dbReference type="InterPro" id="IPR003961">
    <property type="entry name" value="FN3_dom"/>
</dbReference>
<feature type="signal peptide" evidence="1">
    <location>
        <begin position="1"/>
        <end position="32"/>
    </location>
</feature>
<sequence length="789" mass="81551">MRSHSRGRQLGHLSILLLSAATLAAVASSAAAAPGFTGGLEELPRGRLKSQIERLPPAAQQRALEWLQRFSIPMEDFDYLRVDPEGGVYYQDTELPEPVEEAEPVLPAQPEAVAPEQTFLLHSRPGAAKVVFLDFDGAVISGTAWNGGAADPLYARPYDTDGNPGSFGSAERAAIAEIWHRVAEDLAPFDIDVTTEDPGAFGPTVGHVLVTADSDANGAAMPAQGAGGVAYVGVWGRSDYHSKYQPALVYFDNLGNGFPPYVAEAASHEFGHNLALSHDGTNSQSYYSGHGAGYVSWAPIMGVGYYNNVTQWSKGEYPNANNQQDDLAIIAGQLGYRPDDHGGSLAGATPLQVDADGSVYVTFPEIDPDNLDPANKGVIETRSDTDLFWFDTGAGPLSFNVIPAWEAFYRGSRRGANLDIQARLYDAAGQLLASSDPLDDTLAQLAADLPAGRYYLEVGGVGNAGVPYSDYGSLGMYFISGSVQPATLDQTAPTPDPMGWALAPVANGASRIDMTALTASDASGVVRYWFQCVSGGGGCVDSGWQNSAQYSASGLSAGTSYSFRVKAADAAGNETAWSGLGSATTAANQAPVAVDDSAATDEDSAVLIAVLANDSDADGDPLAIASYGQGSLGAVSQNGTSLLYTPHADVSGTDSFSYSLSDGLHAPVSATVSVTIRPVNDAPLAADDSVDVAVNSSVVIEVLANDSDPEGDALSLQSWSEPGKGSLTRVGDTLVYQSGNKRGGDSFSYSIADSQGASATATVSIAISADGGAGGGGDGGGKCNPKKGC</sequence>